<comment type="similarity">
    <text evidence="2">Belongs to the bacterial solute-binding protein 5 family.</text>
</comment>
<evidence type="ECO:0000256" key="1">
    <source>
        <dbReference type="ARBA" id="ARBA00004196"/>
    </source>
</evidence>
<keyword evidence="3" id="KW-0813">Transport</keyword>
<organism evidence="7 8">
    <name type="scientific">Brachyspira suanatina</name>
    <dbReference type="NCBI Taxonomy" id="381802"/>
    <lineage>
        <taxon>Bacteria</taxon>
        <taxon>Pseudomonadati</taxon>
        <taxon>Spirochaetota</taxon>
        <taxon>Spirochaetia</taxon>
        <taxon>Brachyspirales</taxon>
        <taxon>Brachyspiraceae</taxon>
        <taxon>Brachyspira</taxon>
    </lineage>
</organism>
<keyword evidence="4 5" id="KW-0732">Signal</keyword>
<evidence type="ECO:0000256" key="3">
    <source>
        <dbReference type="ARBA" id="ARBA00022448"/>
    </source>
</evidence>
<evidence type="ECO:0000256" key="5">
    <source>
        <dbReference type="SAM" id="SignalP"/>
    </source>
</evidence>
<comment type="subcellular location">
    <subcellularLocation>
        <location evidence="1">Cell envelope</location>
    </subcellularLocation>
</comment>
<dbReference type="InterPro" id="IPR000914">
    <property type="entry name" value="SBP_5_dom"/>
</dbReference>
<dbReference type="PANTHER" id="PTHR30290:SF10">
    <property type="entry name" value="PERIPLASMIC OLIGOPEPTIDE-BINDING PROTEIN-RELATED"/>
    <property type="match status" value="1"/>
</dbReference>
<dbReference type="Proteomes" id="UP000043763">
    <property type="component" value="Unassembled WGS sequence"/>
</dbReference>
<dbReference type="InterPro" id="IPR039424">
    <property type="entry name" value="SBP_5"/>
</dbReference>
<evidence type="ECO:0000256" key="2">
    <source>
        <dbReference type="ARBA" id="ARBA00005695"/>
    </source>
</evidence>
<dbReference type="AlphaFoldDB" id="A0A0G4KA01"/>
<dbReference type="PIRSF" id="PIRSF002741">
    <property type="entry name" value="MppA"/>
    <property type="match status" value="1"/>
</dbReference>
<evidence type="ECO:0000256" key="4">
    <source>
        <dbReference type="ARBA" id="ARBA00022729"/>
    </source>
</evidence>
<proteinExistence type="inferred from homology"/>
<reference evidence="8" key="1">
    <citation type="submission" date="2015-04" db="EMBL/GenBank/DDBJ databases">
        <authorList>
            <person name="Mushtaq Mamoona"/>
        </authorList>
    </citation>
    <scope>NUCLEOTIDE SEQUENCE [LARGE SCALE GENOMIC DNA]</scope>
    <source>
        <strain evidence="8">AN4859/03</strain>
    </source>
</reference>
<dbReference type="GO" id="GO:1904680">
    <property type="term" value="F:peptide transmembrane transporter activity"/>
    <property type="evidence" value="ECO:0007669"/>
    <property type="project" value="TreeGrafter"/>
</dbReference>
<feature type="chain" id="PRO_5005194694" evidence="5">
    <location>
        <begin position="22"/>
        <end position="534"/>
    </location>
</feature>
<accession>A0A0G4KA01</accession>
<feature type="signal peptide" evidence="5">
    <location>
        <begin position="1"/>
        <end position="21"/>
    </location>
</feature>
<evidence type="ECO:0000313" key="7">
    <source>
        <dbReference type="EMBL" id="CRF34725.1"/>
    </source>
</evidence>
<dbReference type="InterPro" id="IPR030678">
    <property type="entry name" value="Peptide/Ni-bd"/>
</dbReference>
<dbReference type="GO" id="GO:0015833">
    <property type="term" value="P:peptide transport"/>
    <property type="evidence" value="ECO:0007669"/>
    <property type="project" value="TreeGrafter"/>
</dbReference>
<gene>
    <name evidence="7" type="ORF">BRSU_2205</name>
</gene>
<dbReference type="EMBL" id="CVLB01000002">
    <property type="protein sequence ID" value="CRF34725.1"/>
    <property type="molecule type" value="Genomic_DNA"/>
</dbReference>
<evidence type="ECO:0000313" key="8">
    <source>
        <dbReference type="Proteomes" id="UP000043763"/>
    </source>
</evidence>
<protein>
    <submittedName>
        <fullName evidence="7">Peptide ABC transporter substrate-binding protein</fullName>
    </submittedName>
</protein>
<dbReference type="GO" id="GO:0043190">
    <property type="term" value="C:ATP-binding cassette (ABC) transporter complex"/>
    <property type="evidence" value="ECO:0007669"/>
    <property type="project" value="InterPro"/>
</dbReference>
<feature type="domain" description="Solute-binding protein family 5" evidence="6">
    <location>
        <begin position="71"/>
        <end position="454"/>
    </location>
</feature>
<evidence type="ECO:0000259" key="6">
    <source>
        <dbReference type="Pfam" id="PF00496"/>
    </source>
</evidence>
<dbReference type="Pfam" id="PF00496">
    <property type="entry name" value="SBP_bac_5"/>
    <property type="match status" value="1"/>
</dbReference>
<dbReference type="SUPFAM" id="SSF53850">
    <property type="entry name" value="Periplasmic binding protein-like II"/>
    <property type="match status" value="1"/>
</dbReference>
<sequence length="534" mass="60627">MFKKILIISLTLIMIFAISCSSPKTRNNKELFINAGEEPKTIDPTLSGNDFVYPRHVFETLITKDKSGNLQAGACESLNISDNGLVYTFNLRTNAKWSDGKNVVADDFVYALQRAANPISGAEYTSFIEYIKNAVQILSRELPVDQLGVKAIDDYTLEITLEAPIGYFLDILTYPIFAPVRKDIIEKYGDQWSLKPESYIGNGAFIMTERNIDEKIVVVKNTNYWNKNNIVPEKITFVMMKDPTLALAGIKDGSLDFSVYIIEQDLEKLKSEGIVNIAPYFSTVAFGINATNEVLKDTRIRKALSLAIDRNYIVENVVPTAKSPTSAWVPVGAYDVKGDFRENGGEYIDLSKEAYSNNVEMAKQLMAEAGYPNGEGFPVLEYKTTADLVYIQVAEAVQQMWKENLGIDLQISSMEWVAYQQMRSEKNYQLIRTLWIGDYSDPMTFLENYLSYRSQNTSGYSNKQFDNYMEAARNSVNQEIRMKAMHEAEKILIAEDNLLIPIYNPSNPVLVSKKLKDYVLTPLMEYHFHYAYLE</sequence>
<name>A0A0G4KA01_9SPIR</name>
<dbReference type="RefSeq" id="WP_048595377.1">
    <property type="nucleotide sequence ID" value="NZ_CVLB01000002.1"/>
</dbReference>
<dbReference type="CDD" id="cd08504">
    <property type="entry name" value="PBP2_OppA"/>
    <property type="match status" value="1"/>
</dbReference>
<dbReference type="GO" id="GO:0030288">
    <property type="term" value="C:outer membrane-bounded periplasmic space"/>
    <property type="evidence" value="ECO:0007669"/>
    <property type="project" value="TreeGrafter"/>
</dbReference>
<dbReference type="Gene3D" id="3.10.105.10">
    <property type="entry name" value="Dipeptide-binding Protein, Domain 3"/>
    <property type="match status" value="1"/>
</dbReference>
<dbReference type="Gene3D" id="3.90.76.10">
    <property type="entry name" value="Dipeptide-binding Protein, Domain 1"/>
    <property type="match status" value="1"/>
</dbReference>
<dbReference type="Gene3D" id="3.40.190.10">
    <property type="entry name" value="Periplasmic binding protein-like II"/>
    <property type="match status" value="1"/>
</dbReference>
<dbReference type="FunFam" id="3.10.105.10:FF:000001">
    <property type="entry name" value="Oligopeptide ABC transporter, oligopeptide-binding protein"/>
    <property type="match status" value="1"/>
</dbReference>
<keyword evidence="8" id="KW-1185">Reference proteome</keyword>
<dbReference type="OrthoDB" id="9801912at2"/>
<dbReference type="PROSITE" id="PS51257">
    <property type="entry name" value="PROKAR_LIPOPROTEIN"/>
    <property type="match status" value="1"/>
</dbReference>
<dbReference type="FunFam" id="3.90.76.10:FF:000001">
    <property type="entry name" value="Oligopeptide ABC transporter substrate-binding protein"/>
    <property type="match status" value="1"/>
</dbReference>
<dbReference type="PANTHER" id="PTHR30290">
    <property type="entry name" value="PERIPLASMIC BINDING COMPONENT OF ABC TRANSPORTER"/>
    <property type="match status" value="1"/>
</dbReference>